<dbReference type="OrthoDB" id="9803420at2"/>
<gene>
    <name evidence="14" type="primary">rnhB</name>
    <name evidence="18" type="ORF">KX01_1615</name>
</gene>
<dbReference type="GO" id="GO:0043137">
    <property type="term" value="P:DNA replication, removal of RNA primer"/>
    <property type="evidence" value="ECO:0007669"/>
    <property type="project" value="TreeGrafter"/>
</dbReference>
<dbReference type="GO" id="GO:0030145">
    <property type="term" value="F:manganese ion binding"/>
    <property type="evidence" value="ECO:0007669"/>
    <property type="project" value="UniProtKB-UniRule"/>
</dbReference>
<dbReference type="GO" id="GO:0004523">
    <property type="term" value="F:RNA-DNA hybrid ribonuclease activity"/>
    <property type="evidence" value="ECO:0007669"/>
    <property type="project" value="UniProtKB-UniRule"/>
</dbReference>
<dbReference type="PROSITE" id="PS51975">
    <property type="entry name" value="RNASE_H_2"/>
    <property type="match status" value="1"/>
</dbReference>
<evidence type="ECO:0000256" key="16">
    <source>
        <dbReference type="RuleBase" id="RU003515"/>
    </source>
</evidence>
<keyword evidence="8 14" id="KW-0963">Cytoplasm</keyword>
<comment type="subcellular location">
    <subcellularLocation>
        <location evidence="4 14">Cytoplasm</location>
    </subcellularLocation>
</comment>
<dbReference type="CDD" id="cd07182">
    <property type="entry name" value="RNase_HII_bacteria_HII_like"/>
    <property type="match status" value="1"/>
</dbReference>
<evidence type="ECO:0000259" key="17">
    <source>
        <dbReference type="PROSITE" id="PS51975"/>
    </source>
</evidence>
<evidence type="ECO:0000256" key="4">
    <source>
        <dbReference type="ARBA" id="ARBA00004496"/>
    </source>
</evidence>
<dbReference type="FunFam" id="3.30.420.10:FF:000006">
    <property type="entry name" value="Ribonuclease HII"/>
    <property type="match status" value="1"/>
</dbReference>
<proteinExistence type="inferred from homology"/>
<dbReference type="EMBL" id="CP009654">
    <property type="protein sequence ID" value="APC96899.1"/>
    <property type="molecule type" value="Genomic_DNA"/>
</dbReference>
<dbReference type="AlphaFoldDB" id="A0A1J0KT75"/>
<comment type="function">
    <text evidence="3 14 16">Endonuclease that specifically degrades the RNA of RNA-DNA hybrids.</text>
</comment>
<dbReference type="Gene3D" id="3.30.420.10">
    <property type="entry name" value="Ribonuclease H-like superfamily/Ribonuclease H"/>
    <property type="match status" value="1"/>
</dbReference>
<sequence length="187" mass="21144">MFILGIDEAGRGPLVGPVVVAGVIFDKKYKIEGLTDSKKLSAKKREALYMEIIEKAKAYDIVEVTAQEIDQMNILQATMYGMKKVADNLTGQFDKVLVDGNRLPLWNYNSEAIVKGDSKVAEISAASILAKVYRDNICLGYAKQFPKYGFDKHKGYPTKEHVEKIKEFGILDIYRRTYKPIMELLKL</sequence>
<evidence type="ECO:0000256" key="3">
    <source>
        <dbReference type="ARBA" id="ARBA00004065"/>
    </source>
</evidence>
<dbReference type="EC" id="3.1.26.4" evidence="6 14"/>
<comment type="similarity">
    <text evidence="5 14 16">Belongs to the RNase HII family.</text>
</comment>
<evidence type="ECO:0000313" key="19">
    <source>
        <dbReference type="Proteomes" id="UP000182521"/>
    </source>
</evidence>
<feature type="binding site" evidence="14 15">
    <location>
        <position position="99"/>
    </location>
    <ligand>
        <name>a divalent metal cation</name>
        <dbReference type="ChEBI" id="CHEBI:60240"/>
    </ligand>
</feature>
<evidence type="ECO:0000256" key="12">
    <source>
        <dbReference type="ARBA" id="ARBA00022801"/>
    </source>
</evidence>
<dbReference type="InterPro" id="IPR024567">
    <property type="entry name" value="RNase_HII/HIII_dom"/>
</dbReference>
<dbReference type="GO" id="GO:0032299">
    <property type="term" value="C:ribonuclease H2 complex"/>
    <property type="evidence" value="ECO:0007669"/>
    <property type="project" value="TreeGrafter"/>
</dbReference>
<evidence type="ECO:0000256" key="8">
    <source>
        <dbReference type="ARBA" id="ARBA00022490"/>
    </source>
</evidence>
<name>A0A1J0KT75_9GAMM</name>
<comment type="cofactor">
    <cofactor evidence="2">
        <name>Mg(2+)</name>
        <dbReference type="ChEBI" id="CHEBI:18420"/>
    </cofactor>
</comment>
<dbReference type="GO" id="GO:0005737">
    <property type="term" value="C:cytoplasm"/>
    <property type="evidence" value="ECO:0007669"/>
    <property type="project" value="UniProtKB-SubCell"/>
</dbReference>
<dbReference type="NCBIfam" id="NF000596">
    <property type="entry name" value="PRK00015.1-4"/>
    <property type="match status" value="1"/>
</dbReference>
<dbReference type="InterPro" id="IPR012337">
    <property type="entry name" value="RNaseH-like_sf"/>
</dbReference>
<dbReference type="InterPro" id="IPR001352">
    <property type="entry name" value="RNase_HII/HIII"/>
</dbReference>
<evidence type="ECO:0000256" key="15">
    <source>
        <dbReference type="PROSITE-ProRule" id="PRU01319"/>
    </source>
</evidence>
<dbReference type="KEGG" id="frc:KX01_1615"/>
<evidence type="ECO:0000256" key="6">
    <source>
        <dbReference type="ARBA" id="ARBA00012180"/>
    </source>
</evidence>
<dbReference type="InterPro" id="IPR036397">
    <property type="entry name" value="RNaseH_sf"/>
</dbReference>
<accession>A0A1J0KT75</accession>
<evidence type="ECO:0000256" key="2">
    <source>
        <dbReference type="ARBA" id="ARBA00001946"/>
    </source>
</evidence>
<feature type="binding site" evidence="14 15">
    <location>
        <position position="8"/>
    </location>
    <ligand>
        <name>a divalent metal cation</name>
        <dbReference type="ChEBI" id="CHEBI:60240"/>
    </ligand>
</feature>
<dbReference type="Pfam" id="PF01351">
    <property type="entry name" value="RNase_HII"/>
    <property type="match status" value="1"/>
</dbReference>
<evidence type="ECO:0000256" key="14">
    <source>
        <dbReference type="HAMAP-Rule" id="MF_00052"/>
    </source>
</evidence>
<dbReference type="SUPFAM" id="SSF53098">
    <property type="entry name" value="Ribonuclease H-like"/>
    <property type="match status" value="1"/>
</dbReference>
<dbReference type="HAMAP" id="MF_00052_B">
    <property type="entry name" value="RNase_HII_B"/>
    <property type="match status" value="1"/>
</dbReference>
<evidence type="ECO:0000256" key="11">
    <source>
        <dbReference type="ARBA" id="ARBA00022759"/>
    </source>
</evidence>
<evidence type="ECO:0000256" key="1">
    <source>
        <dbReference type="ARBA" id="ARBA00000077"/>
    </source>
</evidence>
<keyword evidence="12 14" id="KW-0378">Hydrolase</keyword>
<dbReference type="RefSeq" id="WP_071664492.1">
    <property type="nucleotide sequence ID" value="NZ_CP009654.1"/>
</dbReference>
<dbReference type="GO" id="GO:0006298">
    <property type="term" value="P:mismatch repair"/>
    <property type="evidence" value="ECO:0007669"/>
    <property type="project" value="TreeGrafter"/>
</dbReference>
<feature type="binding site" evidence="14 15">
    <location>
        <position position="7"/>
    </location>
    <ligand>
        <name>a divalent metal cation</name>
        <dbReference type="ChEBI" id="CHEBI:60240"/>
    </ligand>
</feature>
<dbReference type="STRING" id="1542390.KX01_1615"/>
<evidence type="ECO:0000313" key="18">
    <source>
        <dbReference type="EMBL" id="APC96899.1"/>
    </source>
</evidence>
<protein>
    <recommendedName>
        <fullName evidence="7 14">Ribonuclease HII</fullName>
        <shortName evidence="14">RNase HII</shortName>
        <ecNumber evidence="6 14">3.1.26.4</ecNumber>
    </recommendedName>
</protein>
<keyword evidence="10 14" id="KW-0479">Metal-binding</keyword>
<comment type="catalytic activity">
    <reaction evidence="1 14 15 16">
        <text>Endonucleolytic cleavage to 5'-phosphomonoester.</text>
        <dbReference type="EC" id="3.1.26.4"/>
    </reaction>
</comment>
<evidence type="ECO:0000256" key="13">
    <source>
        <dbReference type="ARBA" id="ARBA00023211"/>
    </source>
</evidence>
<dbReference type="PANTHER" id="PTHR10954:SF18">
    <property type="entry name" value="RIBONUCLEASE HII"/>
    <property type="match status" value="1"/>
</dbReference>
<evidence type="ECO:0000256" key="9">
    <source>
        <dbReference type="ARBA" id="ARBA00022722"/>
    </source>
</evidence>
<reference evidence="19" key="1">
    <citation type="submission" date="2014-10" db="EMBL/GenBank/DDBJ databases">
        <authorList>
            <person name="Kuske C.R."/>
            <person name="Challacombe J.F."/>
            <person name="Daligault H.E."/>
            <person name="Davenport K.W."/>
            <person name="Johnson S.L."/>
            <person name="Siddaramappa S."/>
            <person name="Petersen J.M."/>
        </authorList>
    </citation>
    <scope>NUCLEOTIDE SEQUENCE [LARGE SCALE GENOMIC DNA]</scope>
    <source>
        <strain evidence="19">CA97-1460</strain>
    </source>
</reference>
<keyword evidence="11 14" id="KW-0255">Endonuclease</keyword>
<keyword evidence="13 14" id="KW-0464">Manganese</keyword>
<evidence type="ECO:0000256" key="7">
    <source>
        <dbReference type="ARBA" id="ARBA00019179"/>
    </source>
</evidence>
<dbReference type="GO" id="GO:0003723">
    <property type="term" value="F:RNA binding"/>
    <property type="evidence" value="ECO:0007669"/>
    <property type="project" value="UniProtKB-UniRule"/>
</dbReference>
<dbReference type="NCBIfam" id="NF000595">
    <property type="entry name" value="PRK00015.1-3"/>
    <property type="match status" value="1"/>
</dbReference>
<dbReference type="PANTHER" id="PTHR10954">
    <property type="entry name" value="RIBONUCLEASE H2 SUBUNIT A"/>
    <property type="match status" value="1"/>
</dbReference>
<organism evidence="18 19">
    <name type="scientific">Francisella frigiditurris</name>
    <dbReference type="NCBI Taxonomy" id="1542390"/>
    <lineage>
        <taxon>Bacteria</taxon>
        <taxon>Pseudomonadati</taxon>
        <taxon>Pseudomonadota</taxon>
        <taxon>Gammaproteobacteria</taxon>
        <taxon>Thiotrichales</taxon>
        <taxon>Francisellaceae</taxon>
        <taxon>Francisella</taxon>
    </lineage>
</organism>
<dbReference type="Proteomes" id="UP000182521">
    <property type="component" value="Chromosome"/>
</dbReference>
<comment type="cofactor">
    <cofactor evidence="14 15">
        <name>Mn(2+)</name>
        <dbReference type="ChEBI" id="CHEBI:29035"/>
    </cofactor>
    <cofactor evidence="14 15">
        <name>Mg(2+)</name>
        <dbReference type="ChEBI" id="CHEBI:18420"/>
    </cofactor>
    <text evidence="14 15">Manganese or magnesium. Binds 1 divalent metal ion per monomer in the absence of substrate. May bind a second metal ion after substrate binding.</text>
</comment>
<dbReference type="InterPro" id="IPR022898">
    <property type="entry name" value="RNase_HII"/>
</dbReference>
<keyword evidence="19" id="KW-1185">Reference proteome</keyword>
<keyword evidence="9 14" id="KW-0540">Nuclease</keyword>
<evidence type="ECO:0000256" key="10">
    <source>
        <dbReference type="ARBA" id="ARBA00022723"/>
    </source>
</evidence>
<feature type="domain" description="RNase H type-2" evidence="17">
    <location>
        <begin position="1"/>
        <end position="187"/>
    </location>
</feature>
<evidence type="ECO:0000256" key="5">
    <source>
        <dbReference type="ARBA" id="ARBA00007383"/>
    </source>
</evidence>